<dbReference type="GO" id="GO:0001508">
    <property type="term" value="P:action potential"/>
    <property type="evidence" value="ECO:0007669"/>
    <property type="project" value="TreeGrafter"/>
</dbReference>
<dbReference type="Proteomes" id="UP000481037">
    <property type="component" value="Unassembled WGS sequence"/>
</dbReference>
<evidence type="ECO:0000256" key="8">
    <source>
        <dbReference type="ARBA" id="ARBA00023065"/>
    </source>
</evidence>
<evidence type="ECO:0000256" key="3">
    <source>
        <dbReference type="ARBA" id="ARBA00022538"/>
    </source>
</evidence>
<evidence type="ECO:0000256" key="10">
    <source>
        <dbReference type="ARBA" id="ARBA00023303"/>
    </source>
</evidence>
<evidence type="ECO:0000313" key="14">
    <source>
        <dbReference type="Proteomes" id="UP000481037"/>
    </source>
</evidence>
<evidence type="ECO:0000256" key="2">
    <source>
        <dbReference type="ARBA" id="ARBA00022448"/>
    </source>
</evidence>
<evidence type="ECO:0000256" key="5">
    <source>
        <dbReference type="ARBA" id="ARBA00022826"/>
    </source>
</evidence>
<name>A0A6L5QF57_9BURK</name>
<evidence type="ECO:0000256" key="1">
    <source>
        <dbReference type="ARBA" id="ARBA00004141"/>
    </source>
</evidence>
<dbReference type="PRINTS" id="PR00169">
    <property type="entry name" value="KCHANNEL"/>
</dbReference>
<gene>
    <name evidence="13" type="ORF">GJ697_10725</name>
</gene>
<feature type="transmembrane region" description="Helical" evidence="11">
    <location>
        <begin position="169"/>
        <end position="190"/>
    </location>
</feature>
<reference evidence="13 14" key="1">
    <citation type="submission" date="2019-11" db="EMBL/GenBank/DDBJ databases">
        <title>Novel species isolated from a subtropical stream in China.</title>
        <authorList>
            <person name="Lu H."/>
        </authorList>
    </citation>
    <scope>NUCLEOTIDE SEQUENCE [LARGE SCALE GENOMIC DNA]</scope>
    <source>
        <strain evidence="13 14">FT25W</strain>
    </source>
</reference>
<feature type="domain" description="Ion transport" evidence="12">
    <location>
        <begin position="42"/>
        <end position="256"/>
    </location>
</feature>
<evidence type="ECO:0000313" key="13">
    <source>
        <dbReference type="EMBL" id="MRX08309.1"/>
    </source>
</evidence>
<sequence length="290" mass="32053">MNPQDTTTILTSDPHQRLGKPAGGWRAALYAIIFESDTPKGRAFDLALIGAILLSVLVVVLTSVKPIADRYGDWLQAGEWFFTVLFTIEYVARCLCVQRPVLYARSFFGVIDLMSILPSYVSLFIPAAHVVQGIRILRLLRIFRILKLTLYIQEYSMLGDALLASRRKIFVFLSVVFLIVFLLGTVMYVVEGPENGYTSIPTAVYWAISTMTTVGFGDLVPKTDIGRTIASFMMLLGWGILAVPTGIISSEITHQRGQRVLSLRACPNCHSVGHEPAARYCKDCGTALPS</sequence>
<keyword evidence="3" id="KW-0633">Potassium transport</keyword>
<protein>
    <submittedName>
        <fullName evidence="13">Ion transporter</fullName>
    </submittedName>
</protein>
<dbReference type="Gene3D" id="1.10.287.70">
    <property type="match status" value="1"/>
</dbReference>
<dbReference type="GO" id="GO:0008076">
    <property type="term" value="C:voltage-gated potassium channel complex"/>
    <property type="evidence" value="ECO:0007669"/>
    <property type="project" value="InterPro"/>
</dbReference>
<dbReference type="PANTHER" id="PTHR11537">
    <property type="entry name" value="VOLTAGE-GATED POTASSIUM CHANNEL"/>
    <property type="match status" value="1"/>
</dbReference>
<dbReference type="InterPro" id="IPR005821">
    <property type="entry name" value="Ion_trans_dom"/>
</dbReference>
<dbReference type="EMBL" id="WKJM01000007">
    <property type="protein sequence ID" value="MRX08309.1"/>
    <property type="molecule type" value="Genomic_DNA"/>
</dbReference>
<feature type="transmembrane region" description="Helical" evidence="11">
    <location>
        <begin position="107"/>
        <end position="131"/>
    </location>
</feature>
<keyword evidence="7 11" id="KW-1133">Transmembrane helix</keyword>
<keyword evidence="5" id="KW-0631">Potassium channel</keyword>
<comment type="caution">
    <text evidence="13">The sequence shown here is derived from an EMBL/GenBank/DDBJ whole genome shotgun (WGS) entry which is preliminary data.</text>
</comment>
<dbReference type="Pfam" id="PF00520">
    <property type="entry name" value="Ion_trans"/>
    <property type="match status" value="1"/>
</dbReference>
<keyword evidence="10" id="KW-0407">Ion channel</keyword>
<dbReference type="SUPFAM" id="SSF81324">
    <property type="entry name" value="Voltage-gated potassium channels"/>
    <property type="match status" value="1"/>
</dbReference>
<keyword evidence="4 11" id="KW-0812">Transmembrane</keyword>
<evidence type="ECO:0000256" key="9">
    <source>
        <dbReference type="ARBA" id="ARBA00023136"/>
    </source>
</evidence>
<keyword evidence="6" id="KW-0630">Potassium</keyword>
<keyword evidence="8" id="KW-0406">Ion transport</keyword>
<comment type="subcellular location">
    <subcellularLocation>
        <location evidence="1">Membrane</location>
        <topology evidence="1">Multi-pass membrane protein</topology>
    </subcellularLocation>
</comment>
<keyword evidence="14" id="KW-1185">Reference proteome</keyword>
<keyword evidence="2" id="KW-0813">Transport</keyword>
<dbReference type="GO" id="GO:0005249">
    <property type="term" value="F:voltage-gated potassium channel activity"/>
    <property type="evidence" value="ECO:0007669"/>
    <property type="project" value="InterPro"/>
</dbReference>
<keyword evidence="9 11" id="KW-0472">Membrane</keyword>
<dbReference type="RefSeq" id="WP_154364792.1">
    <property type="nucleotide sequence ID" value="NZ_WKJM01000007.1"/>
</dbReference>
<feature type="transmembrane region" description="Helical" evidence="11">
    <location>
        <begin position="46"/>
        <end position="68"/>
    </location>
</feature>
<dbReference type="PANTHER" id="PTHR11537:SF254">
    <property type="entry name" value="POTASSIUM VOLTAGE-GATED CHANNEL PROTEIN SHAB"/>
    <property type="match status" value="1"/>
</dbReference>
<evidence type="ECO:0000256" key="6">
    <source>
        <dbReference type="ARBA" id="ARBA00022958"/>
    </source>
</evidence>
<proteinExistence type="predicted"/>
<evidence type="ECO:0000259" key="12">
    <source>
        <dbReference type="Pfam" id="PF00520"/>
    </source>
</evidence>
<evidence type="ECO:0000256" key="4">
    <source>
        <dbReference type="ARBA" id="ARBA00022692"/>
    </source>
</evidence>
<organism evidence="13 14">
    <name type="scientific">Duganella alba</name>
    <dbReference type="NCBI Taxonomy" id="2666081"/>
    <lineage>
        <taxon>Bacteria</taxon>
        <taxon>Pseudomonadati</taxon>
        <taxon>Pseudomonadota</taxon>
        <taxon>Betaproteobacteria</taxon>
        <taxon>Burkholderiales</taxon>
        <taxon>Oxalobacteraceae</taxon>
        <taxon>Telluria group</taxon>
        <taxon>Duganella</taxon>
    </lineage>
</organism>
<evidence type="ECO:0000256" key="7">
    <source>
        <dbReference type="ARBA" id="ARBA00022989"/>
    </source>
</evidence>
<accession>A0A6L5QF57</accession>
<feature type="transmembrane region" description="Helical" evidence="11">
    <location>
        <begin position="232"/>
        <end position="249"/>
    </location>
</feature>
<dbReference type="InterPro" id="IPR028325">
    <property type="entry name" value="VG_K_chnl"/>
</dbReference>
<evidence type="ECO:0000256" key="11">
    <source>
        <dbReference type="SAM" id="Phobius"/>
    </source>
</evidence>
<dbReference type="AlphaFoldDB" id="A0A6L5QF57"/>